<evidence type="ECO:0000313" key="3">
    <source>
        <dbReference type="Proteomes" id="UP001065265"/>
    </source>
</evidence>
<dbReference type="Proteomes" id="UP001065265">
    <property type="component" value="Chromosome"/>
</dbReference>
<sequence length="189" mass="20660">MPLVRNQVTTGRPRLTPPARLRRRPPATPAPAETSPADSTAPAGYTDGQGINEGYPDLTPATLTPEAERTEAGARNVLISFARAIEMREYDQAWNMLSRQAGTKWTKAQFNELFRGLSDITVAVPDGRMEGAAGSSYYTSQATITATDADGRPIRIEGPIVLSRVNDVPGSTAEDRRWHIRSADLEWTH</sequence>
<dbReference type="EMBL" id="CP092471">
    <property type="protein sequence ID" value="UVI40625.1"/>
    <property type="molecule type" value="Genomic_DNA"/>
</dbReference>
<evidence type="ECO:0000256" key="1">
    <source>
        <dbReference type="SAM" id="MobiDB-lite"/>
    </source>
</evidence>
<gene>
    <name evidence="2" type="ORF">L1F33_06710</name>
</gene>
<evidence type="ECO:0000313" key="2">
    <source>
        <dbReference type="EMBL" id="UVI40625.1"/>
    </source>
</evidence>
<feature type="region of interest" description="Disordered" evidence="1">
    <location>
        <begin position="1"/>
        <end position="61"/>
    </location>
</feature>
<dbReference type="RefSeq" id="WP_265561100.1">
    <property type="nucleotide sequence ID" value="NZ_CP092471.1"/>
</dbReference>
<proteinExistence type="predicted"/>
<organism evidence="2 3">
    <name type="scientific">Qipengyuania spongiae</name>
    <dbReference type="NCBI Taxonomy" id="2909673"/>
    <lineage>
        <taxon>Bacteria</taxon>
        <taxon>Pseudomonadati</taxon>
        <taxon>Pseudomonadota</taxon>
        <taxon>Alphaproteobacteria</taxon>
        <taxon>Sphingomonadales</taxon>
        <taxon>Erythrobacteraceae</taxon>
        <taxon>Qipengyuania</taxon>
    </lineage>
</organism>
<reference evidence="2" key="1">
    <citation type="submission" date="2022-02" db="EMBL/GenBank/DDBJ databases">
        <title>Qipengyuania spongiae sp. nov., isolated from marine sponge.</title>
        <authorList>
            <person name="Li Z."/>
            <person name="Zhang M."/>
        </authorList>
    </citation>
    <scope>NUCLEOTIDE SEQUENCE</scope>
    <source>
        <strain evidence="2">PHS-Z21</strain>
    </source>
</reference>
<keyword evidence="3" id="KW-1185">Reference proteome</keyword>
<protein>
    <submittedName>
        <fullName evidence="2">Uncharacterized protein</fullName>
    </submittedName>
</protein>
<feature type="compositionally biased region" description="Low complexity" evidence="1">
    <location>
        <begin position="30"/>
        <end position="43"/>
    </location>
</feature>
<feature type="compositionally biased region" description="Low complexity" evidence="1">
    <location>
        <begin position="9"/>
        <end position="19"/>
    </location>
</feature>
<name>A0ABY5T2H3_9SPHN</name>
<accession>A0ABY5T2H3</accession>